<organism evidence="2 3">
    <name type="scientific">Nonlabens mediterrranea</name>
    <dbReference type="NCBI Taxonomy" id="1419947"/>
    <lineage>
        <taxon>Bacteria</taxon>
        <taxon>Pseudomonadati</taxon>
        <taxon>Bacteroidota</taxon>
        <taxon>Flavobacteriia</taxon>
        <taxon>Flavobacteriales</taxon>
        <taxon>Flavobacteriaceae</taxon>
        <taxon>Nonlabens</taxon>
    </lineage>
</organism>
<evidence type="ECO:0000313" key="2">
    <source>
        <dbReference type="EMBL" id="MBF4985905.1"/>
    </source>
</evidence>
<keyword evidence="3" id="KW-1185">Reference proteome</keyword>
<name>A0ABS0A929_9FLAO</name>
<feature type="signal peptide" evidence="1">
    <location>
        <begin position="1"/>
        <end position="18"/>
    </location>
</feature>
<dbReference type="EMBL" id="JADKYU010000893">
    <property type="protein sequence ID" value="MBF4985905.1"/>
    <property type="molecule type" value="Genomic_DNA"/>
</dbReference>
<accession>A0ABS0A929</accession>
<gene>
    <name evidence="2" type="ORF">FNJ87_16760</name>
</gene>
<feature type="chain" id="PRO_5046776510" evidence="1">
    <location>
        <begin position="19"/>
        <end position="135"/>
    </location>
</feature>
<reference evidence="2 3" key="1">
    <citation type="submission" date="2020-11" db="EMBL/GenBank/DDBJ databases">
        <title>P. mediterranea TC4 genome.</title>
        <authorList>
            <person name="Molmeret M."/>
        </authorList>
    </citation>
    <scope>NUCLEOTIDE SEQUENCE [LARGE SCALE GENOMIC DNA]</scope>
    <source>
        <strain evidence="2 3">TC4</strain>
    </source>
</reference>
<dbReference type="PROSITE" id="PS51257">
    <property type="entry name" value="PROKAR_LIPOPROTEIN"/>
    <property type="match status" value="1"/>
</dbReference>
<protein>
    <submittedName>
        <fullName evidence="2">Component of SufBCD complex</fullName>
    </submittedName>
</protein>
<dbReference type="Proteomes" id="UP001194729">
    <property type="component" value="Unassembled WGS sequence"/>
</dbReference>
<sequence>MKRLLVLCLIVITTIACKDQVNSSDTVVPDVETSTIVEDENTFKGEFILLDDAAVLTSKNDIYAVRIDDKLKELHELALPLQKTQYDMVNVILKGELVPNPLLVETGEGWEQMLIIDKIIEVTPATSAAVVTPIN</sequence>
<evidence type="ECO:0000313" key="3">
    <source>
        <dbReference type="Proteomes" id="UP001194729"/>
    </source>
</evidence>
<proteinExistence type="predicted"/>
<evidence type="ECO:0000256" key="1">
    <source>
        <dbReference type="SAM" id="SignalP"/>
    </source>
</evidence>
<keyword evidence="1" id="KW-0732">Signal</keyword>
<comment type="caution">
    <text evidence="2">The sequence shown here is derived from an EMBL/GenBank/DDBJ whole genome shotgun (WGS) entry which is preliminary data.</text>
</comment>